<evidence type="ECO:0000313" key="3">
    <source>
        <dbReference type="Proteomes" id="UP000092631"/>
    </source>
</evidence>
<organism evidence="2 3">
    <name type="scientific">Bacteroides caecimuris</name>
    <dbReference type="NCBI Taxonomy" id="1796613"/>
    <lineage>
        <taxon>Bacteria</taxon>
        <taxon>Pseudomonadati</taxon>
        <taxon>Bacteroidota</taxon>
        <taxon>Bacteroidia</taxon>
        <taxon>Bacteroidales</taxon>
        <taxon>Bacteroidaceae</taxon>
        <taxon>Bacteroides</taxon>
    </lineage>
</organism>
<dbReference type="Pfam" id="PF00326">
    <property type="entry name" value="Peptidase_S9"/>
    <property type="match status" value="1"/>
</dbReference>
<accession>A0A1C7GX63</accession>
<dbReference type="InterPro" id="IPR029058">
    <property type="entry name" value="AB_hydrolase_fold"/>
</dbReference>
<reference evidence="3" key="1">
    <citation type="submission" date="2016-04" db="EMBL/GenBank/DDBJ databases">
        <title>Complete Genome Sequences of Twelve Strains of a Stable Defined Moderately Diverse Mouse Microbiota 2 (sDMDMm2).</title>
        <authorList>
            <person name="Uchimura Y."/>
            <person name="Wyss M."/>
            <person name="Brugiroux S."/>
            <person name="Limenitakis J.P."/>
            <person name="Stecher B."/>
            <person name="McCoy K.D."/>
            <person name="Macpherson A.J."/>
        </authorList>
    </citation>
    <scope>NUCLEOTIDE SEQUENCE [LARGE SCALE GENOMIC DNA]</scope>
    <source>
        <strain evidence="3">I48</strain>
    </source>
</reference>
<proteinExistence type="predicted"/>
<dbReference type="EMBL" id="CP015401">
    <property type="protein sequence ID" value="ANU56934.1"/>
    <property type="molecule type" value="Genomic_DNA"/>
</dbReference>
<name>A0A1C7GX63_9BACE</name>
<gene>
    <name evidence="2" type="ORF">A4V03_04550</name>
</gene>
<dbReference type="InterPro" id="IPR050261">
    <property type="entry name" value="FrsA_esterase"/>
</dbReference>
<dbReference type="Proteomes" id="UP000092631">
    <property type="component" value="Chromosome"/>
</dbReference>
<feature type="domain" description="Peptidase S9 prolyl oligopeptidase catalytic" evidence="1">
    <location>
        <begin position="167"/>
        <end position="234"/>
    </location>
</feature>
<dbReference type="InterPro" id="IPR001375">
    <property type="entry name" value="Peptidase_S9_cat"/>
</dbReference>
<sequence length="341" mass="38198">MTTVAQIPALTHNDMLTSLLGVMPKKEPLRVDTLETTALDGGVKYKIRYFIEPGNPVLETPDDWGSAYLFVPSLPSGKKAPAIVAMHQDDVYYHIGKSEPAGLMGDSTMFYGRELFERGYIVMCPDRFYHADRRKTCQDWGNLSENDYERDFFTQQKRIGVLLAEGRNTWGKEAYDFSRAVDVLVAMPEVDTDNIGAIGHSAGANALSYCLFYEPRVKAAVANCGTSEINNYYNYNRPGTMPASLALPSSVKFGINTHDYIAAIAPRALFISEGAHQWGDGHPDPSDKRFAAELELFKDKYLKNDGTDIEIVLFEENGGRHCFPKGVKEQAYSWLDKHLKR</sequence>
<dbReference type="SUPFAM" id="SSF53474">
    <property type="entry name" value="alpha/beta-Hydrolases"/>
    <property type="match status" value="1"/>
</dbReference>
<dbReference type="KEGG" id="bcae:A4V03_04550"/>
<protein>
    <recommendedName>
        <fullName evidence="1">Peptidase S9 prolyl oligopeptidase catalytic domain-containing protein</fullName>
    </recommendedName>
</protein>
<evidence type="ECO:0000313" key="2">
    <source>
        <dbReference type="EMBL" id="ANU56934.1"/>
    </source>
</evidence>
<dbReference type="GO" id="GO:0008236">
    <property type="term" value="F:serine-type peptidase activity"/>
    <property type="evidence" value="ECO:0007669"/>
    <property type="project" value="InterPro"/>
</dbReference>
<dbReference type="Gene3D" id="3.40.50.1820">
    <property type="entry name" value="alpha/beta hydrolase"/>
    <property type="match status" value="1"/>
</dbReference>
<keyword evidence="3" id="KW-1185">Reference proteome</keyword>
<dbReference type="AlphaFoldDB" id="A0A1C7GX63"/>
<dbReference type="PANTHER" id="PTHR22946">
    <property type="entry name" value="DIENELACTONE HYDROLASE DOMAIN-CONTAINING PROTEIN-RELATED"/>
    <property type="match status" value="1"/>
</dbReference>
<dbReference type="GO" id="GO:0006508">
    <property type="term" value="P:proteolysis"/>
    <property type="evidence" value="ECO:0007669"/>
    <property type="project" value="InterPro"/>
</dbReference>
<evidence type="ECO:0000259" key="1">
    <source>
        <dbReference type="Pfam" id="PF00326"/>
    </source>
</evidence>